<dbReference type="SUPFAM" id="SSF64153">
    <property type="entry name" value="YjeF N-terminal domain-like"/>
    <property type="match status" value="1"/>
</dbReference>
<keyword evidence="2" id="KW-0413">Isomerase</keyword>
<protein>
    <submittedName>
        <fullName evidence="2">NAD(P)H-hydrate epimerase</fullName>
        <ecNumber evidence="2">5.1.99.6</ecNumber>
    </submittedName>
</protein>
<dbReference type="InterPro" id="IPR004443">
    <property type="entry name" value="YjeF_N_dom"/>
</dbReference>
<dbReference type="AlphaFoldDB" id="A0A517M2D3"/>
<evidence type="ECO:0000259" key="1">
    <source>
        <dbReference type="PROSITE" id="PS51385"/>
    </source>
</evidence>
<feature type="domain" description="YjeF N-terminal" evidence="1">
    <location>
        <begin position="1"/>
        <end position="80"/>
    </location>
</feature>
<organism evidence="2 3">
    <name type="scientific">Rosistilla ulvae</name>
    <dbReference type="NCBI Taxonomy" id="1930277"/>
    <lineage>
        <taxon>Bacteria</taxon>
        <taxon>Pseudomonadati</taxon>
        <taxon>Planctomycetota</taxon>
        <taxon>Planctomycetia</taxon>
        <taxon>Pirellulales</taxon>
        <taxon>Pirellulaceae</taxon>
        <taxon>Rosistilla</taxon>
    </lineage>
</organism>
<dbReference type="KEGG" id="ruv:EC9_32330"/>
<dbReference type="GO" id="GO:0052856">
    <property type="term" value="F:NAD(P)HX epimerase activity"/>
    <property type="evidence" value="ECO:0007669"/>
    <property type="project" value="UniProtKB-EC"/>
</dbReference>
<accession>A0A517M2D3</accession>
<evidence type="ECO:0000313" key="2">
    <source>
        <dbReference type="EMBL" id="QDS89036.1"/>
    </source>
</evidence>
<dbReference type="OrthoDB" id="9806925at2"/>
<dbReference type="Pfam" id="PF03853">
    <property type="entry name" value="YjeF_N"/>
    <property type="match status" value="1"/>
</dbReference>
<proteinExistence type="predicted"/>
<evidence type="ECO:0000313" key="3">
    <source>
        <dbReference type="Proteomes" id="UP000319557"/>
    </source>
</evidence>
<dbReference type="InterPro" id="IPR036652">
    <property type="entry name" value="YjeF_N_dom_sf"/>
</dbReference>
<gene>
    <name evidence="2" type="primary">apoA1BP</name>
    <name evidence="2" type="ORF">EC9_32330</name>
</gene>
<dbReference type="Proteomes" id="UP000319557">
    <property type="component" value="Chromosome"/>
</dbReference>
<dbReference type="EC" id="5.1.99.6" evidence="2"/>
<dbReference type="Gene3D" id="3.40.50.10260">
    <property type="entry name" value="YjeF N-terminal domain"/>
    <property type="match status" value="1"/>
</dbReference>
<name>A0A517M2D3_9BACT</name>
<dbReference type="PROSITE" id="PS51385">
    <property type="entry name" value="YJEF_N"/>
    <property type="match status" value="1"/>
</dbReference>
<keyword evidence="3" id="KW-1185">Reference proteome</keyword>
<dbReference type="EMBL" id="CP036261">
    <property type="protein sequence ID" value="QDS89036.1"/>
    <property type="molecule type" value="Genomic_DNA"/>
</dbReference>
<sequence length="80" mass="8642">MIEDYGIELLQMMEHAGRGLARQASTRFLDDSLHGKNVIVLAGKGGNGVGALVAARRLHCWGANDSVSFPLSRKIRLPVV</sequence>
<reference evidence="2 3" key="1">
    <citation type="submission" date="2019-02" db="EMBL/GenBank/DDBJ databases">
        <title>Deep-cultivation of Planctomycetes and their phenomic and genomic characterization uncovers novel biology.</title>
        <authorList>
            <person name="Wiegand S."/>
            <person name="Jogler M."/>
            <person name="Boedeker C."/>
            <person name="Pinto D."/>
            <person name="Vollmers J."/>
            <person name="Rivas-Marin E."/>
            <person name="Kohn T."/>
            <person name="Peeters S.H."/>
            <person name="Heuer A."/>
            <person name="Rast P."/>
            <person name="Oberbeckmann S."/>
            <person name="Bunk B."/>
            <person name="Jeske O."/>
            <person name="Meyerdierks A."/>
            <person name="Storesund J.E."/>
            <person name="Kallscheuer N."/>
            <person name="Luecker S."/>
            <person name="Lage O.M."/>
            <person name="Pohl T."/>
            <person name="Merkel B.J."/>
            <person name="Hornburger P."/>
            <person name="Mueller R.-W."/>
            <person name="Bruemmer F."/>
            <person name="Labrenz M."/>
            <person name="Spormann A.M."/>
            <person name="Op den Camp H."/>
            <person name="Overmann J."/>
            <person name="Amann R."/>
            <person name="Jetten M.S.M."/>
            <person name="Mascher T."/>
            <person name="Medema M.H."/>
            <person name="Devos D.P."/>
            <person name="Kaster A.-K."/>
            <person name="Ovreas L."/>
            <person name="Rohde M."/>
            <person name="Galperin M.Y."/>
            <person name="Jogler C."/>
        </authorList>
    </citation>
    <scope>NUCLEOTIDE SEQUENCE [LARGE SCALE GENOMIC DNA]</scope>
    <source>
        <strain evidence="2 3">EC9</strain>
    </source>
</reference>